<feature type="chain" id="PRO_5004726264" evidence="6">
    <location>
        <begin position="20"/>
        <end position="264"/>
    </location>
</feature>
<keyword evidence="5" id="KW-0998">Cell outer membrane</keyword>
<evidence type="ECO:0000313" key="7">
    <source>
        <dbReference type="EMBL" id="ESR22677.1"/>
    </source>
</evidence>
<protein>
    <submittedName>
        <fullName evidence="7">MltA-interacting MipA</fullName>
    </submittedName>
</protein>
<gene>
    <name evidence="7" type="ORF">N177_3814</name>
</gene>
<reference evidence="7 8" key="1">
    <citation type="journal article" date="2014" name="Genome Announc.">
        <title>Draft Genome Sequence of Lutibaculum baratangense Strain AMV1T, Isolated from a Mud Volcano in Andamans, India.</title>
        <authorList>
            <person name="Singh A."/>
            <person name="Sreenivas A."/>
            <person name="Sathyanarayana Reddy G."/>
            <person name="Pinnaka A.K."/>
            <person name="Shivaji S."/>
        </authorList>
    </citation>
    <scope>NUCLEOTIDE SEQUENCE [LARGE SCALE GENOMIC DNA]</scope>
    <source>
        <strain evidence="7 8">AMV1</strain>
    </source>
</reference>
<proteinExistence type="inferred from homology"/>
<dbReference type="STRING" id="631454.N177_3814"/>
<dbReference type="Pfam" id="PF06629">
    <property type="entry name" value="MipA"/>
    <property type="match status" value="1"/>
</dbReference>
<dbReference type="GO" id="GO:0009279">
    <property type="term" value="C:cell outer membrane"/>
    <property type="evidence" value="ECO:0007669"/>
    <property type="project" value="UniProtKB-SubCell"/>
</dbReference>
<keyword evidence="3 6" id="KW-0732">Signal</keyword>
<accession>V4QSC1</accession>
<evidence type="ECO:0000256" key="6">
    <source>
        <dbReference type="SAM" id="SignalP"/>
    </source>
</evidence>
<keyword evidence="8" id="KW-1185">Reference proteome</keyword>
<evidence type="ECO:0000313" key="8">
    <source>
        <dbReference type="Proteomes" id="UP000017819"/>
    </source>
</evidence>
<dbReference type="OrthoDB" id="5462484at2"/>
<organism evidence="7 8">
    <name type="scientific">Lutibaculum baratangense AMV1</name>
    <dbReference type="NCBI Taxonomy" id="631454"/>
    <lineage>
        <taxon>Bacteria</taxon>
        <taxon>Pseudomonadati</taxon>
        <taxon>Pseudomonadota</taxon>
        <taxon>Alphaproteobacteria</taxon>
        <taxon>Hyphomicrobiales</taxon>
        <taxon>Tepidamorphaceae</taxon>
        <taxon>Lutibaculum</taxon>
    </lineage>
</organism>
<keyword evidence="4" id="KW-0472">Membrane</keyword>
<evidence type="ECO:0000256" key="4">
    <source>
        <dbReference type="ARBA" id="ARBA00023136"/>
    </source>
</evidence>
<dbReference type="InterPro" id="IPR010583">
    <property type="entry name" value="MipA"/>
</dbReference>
<dbReference type="RefSeq" id="WP_023433923.1">
    <property type="nucleotide sequence ID" value="NZ_AWXZ01000040.1"/>
</dbReference>
<evidence type="ECO:0000256" key="2">
    <source>
        <dbReference type="ARBA" id="ARBA00005722"/>
    </source>
</evidence>
<dbReference type="AlphaFoldDB" id="V4QSC1"/>
<feature type="signal peptide" evidence="6">
    <location>
        <begin position="1"/>
        <end position="19"/>
    </location>
</feature>
<evidence type="ECO:0000256" key="5">
    <source>
        <dbReference type="ARBA" id="ARBA00023237"/>
    </source>
</evidence>
<comment type="caution">
    <text evidence="7">The sequence shown here is derived from an EMBL/GenBank/DDBJ whole genome shotgun (WGS) entry which is preliminary data.</text>
</comment>
<dbReference type="PANTHER" id="PTHR38776">
    <property type="entry name" value="MLTA-INTERACTING PROTEIN-RELATED"/>
    <property type="match status" value="1"/>
</dbReference>
<sequence length="264" mass="27310">MRLTVLTVLLATAGTPAIAADPFAPGPSAPIGSDVDLSLRLGLGALVQPDYEGSDDYHVVPWPIISLEFLRLPGIGEFGGPSSGFSIGPSFNIQGSRKESDNEALAGLGDVDTAVELGAKMSYETDMFGAFLAVRQGFGGHEGVVGEAGLNLIMNPTDRLSFIAGPRVSAASSDFFDTYYSVTPGQAAASGLPAYDASAGFKSVGVAAEAIYNLTDLVDLHVEAGWSRLVGDAAGSPIVERAGSKDQFTVGAGLSYRLDLNLFD</sequence>
<comment type="similarity">
    <text evidence="2">Belongs to the MipA/OmpV family.</text>
</comment>
<comment type="subcellular location">
    <subcellularLocation>
        <location evidence="1">Cell outer membrane</location>
    </subcellularLocation>
</comment>
<evidence type="ECO:0000256" key="1">
    <source>
        <dbReference type="ARBA" id="ARBA00004442"/>
    </source>
</evidence>
<dbReference type="EMBL" id="AWXZ01000040">
    <property type="protein sequence ID" value="ESR22677.1"/>
    <property type="molecule type" value="Genomic_DNA"/>
</dbReference>
<evidence type="ECO:0000256" key="3">
    <source>
        <dbReference type="ARBA" id="ARBA00022729"/>
    </source>
</evidence>
<dbReference type="Proteomes" id="UP000017819">
    <property type="component" value="Unassembled WGS sequence"/>
</dbReference>
<name>V4QSC1_9HYPH</name>
<dbReference type="PANTHER" id="PTHR38776:SF1">
    <property type="entry name" value="MLTA-INTERACTING PROTEIN-RELATED"/>
    <property type="match status" value="1"/>
</dbReference>
<dbReference type="eggNOG" id="COG3713">
    <property type="taxonomic scope" value="Bacteria"/>
</dbReference>